<keyword evidence="4" id="KW-1185">Reference proteome</keyword>
<dbReference type="InterPro" id="IPR013087">
    <property type="entry name" value="Znf_C2H2_type"/>
</dbReference>
<reference evidence="3 4" key="1">
    <citation type="journal article" date="2018" name="Nat. Ecol. Evol.">
        <title>Genomic signatures of mitonuclear coevolution across populations of Tigriopus californicus.</title>
        <authorList>
            <person name="Barreto F.S."/>
            <person name="Watson E.T."/>
            <person name="Lima T.G."/>
            <person name="Willett C.S."/>
            <person name="Edmands S."/>
            <person name="Li W."/>
            <person name="Burton R.S."/>
        </authorList>
    </citation>
    <scope>NUCLEOTIDE SEQUENCE [LARGE SCALE GENOMIC DNA]</scope>
    <source>
        <strain evidence="3 4">San Diego</strain>
    </source>
</reference>
<dbReference type="STRING" id="6832.A0A553PB31"/>
<dbReference type="SMART" id="SM00355">
    <property type="entry name" value="ZnF_C2H2"/>
    <property type="match status" value="3"/>
</dbReference>
<dbReference type="PANTHER" id="PTHR21354">
    <property type="entry name" value="ZINC FINGER PROTEIN 511"/>
    <property type="match status" value="1"/>
</dbReference>
<feature type="compositionally biased region" description="Polar residues" evidence="1">
    <location>
        <begin position="326"/>
        <end position="338"/>
    </location>
</feature>
<feature type="domain" description="C2H2-type" evidence="2">
    <location>
        <begin position="127"/>
        <end position="152"/>
    </location>
</feature>
<feature type="compositionally biased region" description="Polar residues" evidence="1">
    <location>
        <begin position="363"/>
        <end position="373"/>
    </location>
</feature>
<dbReference type="EMBL" id="VCGU01000005">
    <property type="protein sequence ID" value="TRY74859.1"/>
    <property type="molecule type" value="Genomic_DNA"/>
</dbReference>
<evidence type="ECO:0000256" key="1">
    <source>
        <dbReference type="SAM" id="MobiDB-lite"/>
    </source>
</evidence>
<feature type="compositionally biased region" description="Low complexity" evidence="1">
    <location>
        <begin position="374"/>
        <end position="400"/>
    </location>
</feature>
<evidence type="ECO:0000313" key="3">
    <source>
        <dbReference type="EMBL" id="TRY74859.1"/>
    </source>
</evidence>
<gene>
    <name evidence="3" type="ORF">TCAL_11212</name>
</gene>
<feature type="compositionally biased region" description="Low complexity" evidence="1">
    <location>
        <begin position="348"/>
        <end position="362"/>
    </location>
</feature>
<sequence>MAVEGSDLDPWAYLARLGVQGRAPTHQFFLDGDAVCAMRTVTYLTQDDQEEFLHPDLTPFHCPAPECPLDTPFRQLHAFETHYASAHAHNCQACPGLTLPSAHLLALHVAEAHDAYFAVMSERRASFECFLEQCPRKFWQPQQRKEHCWSDHQFLGQFKYLDGWWDAGSDSSKLPPPPRSPSLGGVRMDCSTTRGSCQPAPVKSTASPSSIPQPVAPAGSPVLFRPNPSKLRRPMSLSPVKRSARPSRPLSVADSPTSSRGRDPVTTPTELDRSRFGFRRNSLEPSHVSDSNGGIQRRFSLTPSAIKKPFNRHSVALDHQTLSSDIIMDNSPTRTTPLSLARMGERGGSSSSRKSSGVSANSVDLSSAGSSTVNSPYSSHPNSNLSSQSGLGSSSNNSPNKRSRIPVFHRSPSVKVPASISFGANVERGFETPWHRDASASSKQSNRNSLHLERSNFVAEMRGALDC</sequence>
<feature type="region of interest" description="Disordered" evidence="1">
    <location>
        <begin position="169"/>
        <end position="296"/>
    </location>
</feature>
<evidence type="ECO:0000313" key="4">
    <source>
        <dbReference type="Proteomes" id="UP000318571"/>
    </source>
</evidence>
<name>A0A553PB31_TIGCA</name>
<accession>A0A553PB31</accession>
<protein>
    <recommendedName>
        <fullName evidence="2">C2H2-type domain-containing protein</fullName>
    </recommendedName>
</protein>
<dbReference type="InterPro" id="IPR039258">
    <property type="entry name" value="ZNF511"/>
</dbReference>
<evidence type="ECO:0000259" key="2">
    <source>
        <dbReference type="SMART" id="SM00355"/>
    </source>
</evidence>
<organism evidence="3 4">
    <name type="scientific">Tigriopus californicus</name>
    <name type="common">Marine copepod</name>
    <dbReference type="NCBI Taxonomy" id="6832"/>
    <lineage>
        <taxon>Eukaryota</taxon>
        <taxon>Metazoa</taxon>
        <taxon>Ecdysozoa</taxon>
        <taxon>Arthropoda</taxon>
        <taxon>Crustacea</taxon>
        <taxon>Multicrustacea</taxon>
        <taxon>Hexanauplia</taxon>
        <taxon>Copepoda</taxon>
        <taxon>Harpacticoida</taxon>
        <taxon>Harpacticidae</taxon>
        <taxon>Tigriopus</taxon>
    </lineage>
</organism>
<comment type="caution">
    <text evidence="3">The sequence shown here is derived from an EMBL/GenBank/DDBJ whole genome shotgun (WGS) entry which is preliminary data.</text>
</comment>
<dbReference type="PANTHER" id="PTHR21354:SF0">
    <property type="entry name" value="ZINC FINGER PROTEIN 511"/>
    <property type="match status" value="1"/>
</dbReference>
<proteinExistence type="predicted"/>
<dbReference type="Proteomes" id="UP000318571">
    <property type="component" value="Chromosome 2"/>
</dbReference>
<dbReference type="OrthoDB" id="18440at2759"/>
<feature type="region of interest" description="Disordered" evidence="1">
    <location>
        <begin position="326"/>
        <end position="410"/>
    </location>
</feature>
<dbReference type="AlphaFoldDB" id="A0A553PB31"/>
<feature type="domain" description="C2H2-type" evidence="2">
    <location>
        <begin position="60"/>
        <end position="87"/>
    </location>
</feature>
<feature type="domain" description="C2H2-type" evidence="2">
    <location>
        <begin position="89"/>
        <end position="113"/>
    </location>
</feature>